<dbReference type="InterPro" id="IPR027450">
    <property type="entry name" value="AlkB-like"/>
</dbReference>
<dbReference type="Gene3D" id="2.60.120.590">
    <property type="entry name" value="Alpha-ketoglutarate-dependent dioxygenase AlkB-like"/>
    <property type="match status" value="1"/>
</dbReference>
<accession>A0A6A6B6L7</accession>
<gene>
    <name evidence="9" type="ORF">K452DRAFT_289735</name>
</gene>
<evidence type="ECO:0000256" key="4">
    <source>
        <dbReference type="ARBA" id="ARBA00022964"/>
    </source>
</evidence>
<keyword evidence="4" id="KW-0223">Dioxygenase</keyword>
<dbReference type="RefSeq" id="XP_033395472.1">
    <property type="nucleotide sequence ID" value="XM_033540882.1"/>
</dbReference>
<dbReference type="Pfam" id="PF13532">
    <property type="entry name" value="2OG-FeII_Oxy_2"/>
    <property type="match status" value="1"/>
</dbReference>
<dbReference type="GeneID" id="54298378"/>
<dbReference type="InterPro" id="IPR032862">
    <property type="entry name" value="ALKBH6"/>
</dbReference>
<proteinExistence type="inferred from homology"/>
<dbReference type="Proteomes" id="UP000799438">
    <property type="component" value="Unassembled WGS sequence"/>
</dbReference>
<name>A0A6A6B6L7_9PEZI</name>
<dbReference type="PANTHER" id="PTHR46030">
    <property type="entry name" value="ALPHA-KETOGLUTARATE-DEPENDENT DIOXYGENASE ALKB HOMOLOG 6"/>
    <property type="match status" value="1"/>
</dbReference>
<evidence type="ECO:0000256" key="1">
    <source>
        <dbReference type="ARBA" id="ARBA00004123"/>
    </source>
</evidence>
<evidence type="ECO:0000256" key="2">
    <source>
        <dbReference type="ARBA" id="ARBA00007879"/>
    </source>
</evidence>
<dbReference type="AlphaFoldDB" id="A0A6A6B6L7"/>
<keyword evidence="10" id="KW-1185">Reference proteome</keyword>
<protein>
    <recommendedName>
        <fullName evidence="8">Fe2OG dioxygenase domain-containing protein</fullName>
    </recommendedName>
</protein>
<evidence type="ECO:0000313" key="9">
    <source>
        <dbReference type="EMBL" id="KAF2139759.1"/>
    </source>
</evidence>
<evidence type="ECO:0000259" key="8">
    <source>
        <dbReference type="PROSITE" id="PS51471"/>
    </source>
</evidence>
<keyword evidence="7" id="KW-0539">Nucleus</keyword>
<keyword evidence="3" id="KW-0479">Metal-binding</keyword>
<dbReference type="OrthoDB" id="412814at2759"/>
<sequence length="256" mass="27102">MEQQYDAGFVAAHRLHSLPESMYYFPDFITASEEQQVLQKLPPNRWTHLAHRRLQAHPSALSARGALLAAPLPPYLAAAPPILPRLEALGPFAGTNGFVATPHGRPNHCLVNEYRAGEGIMMHEDGGAYAPVVATVSLGGAVVLDVVVKAQEGEGKAEDEAQQRQRILCEPRSLLVTTGRAYVDALHGVPAVAADEDLGAATVANWALLGSPARYADAGGRNERATRVSLTYRDVLRVSWAGGLGRMLGGGGGGGT</sequence>
<keyword evidence="6" id="KW-0408">Iron</keyword>
<evidence type="ECO:0000313" key="10">
    <source>
        <dbReference type="Proteomes" id="UP000799438"/>
    </source>
</evidence>
<dbReference type="PANTHER" id="PTHR46030:SF1">
    <property type="entry name" value="ALPHA-KETOGLUTARATE-DEPENDENT DIOXYGENASE ALKB HOMOLOG 6"/>
    <property type="match status" value="1"/>
</dbReference>
<dbReference type="EMBL" id="ML995492">
    <property type="protein sequence ID" value="KAF2139759.1"/>
    <property type="molecule type" value="Genomic_DNA"/>
</dbReference>
<evidence type="ECO:0000256" key="3">
    <source>
        <dbReference type="ARBA" id="ARBA00022723"/>
    </source>
</evidence>
<feature type="domain" description="Fe2OG dioxygenase" evidence="8">
    <location>
        <begin position="105"/>
        <end position="236"/>
    </location>
</feature>
<evidence type="ECO:0000256" key="6">
    <source>
        <dbReference type="ARBA" id="ARBA00023004"/>
    </source>
</evidence>
<comment type="similarity">
    <text evidence="2">Belongs to the alkB family.</text>
</comment>
<dbReference type="InterPro" id="IPR037151">
    <property type="entry name" value="AlkB-like_sf"/>
</dbReference>
<keyword evidence="5" id="KW-0560">Oxidoreductase</keyword>
<dbReference type="GO" id="GO:0051213">
    <property type="term" value="F:dioxygenase activity"/>
    <property type="evidence" value="ECO:0007669"/>
    <property type="project" value="UniProtKB-KW"/>
</dbReference>
<comment type="subcellular location">
    <subcellularLocation>
        <location evidence="1">Nucleus</location>
    </subcellularLocation>
</comment>
<dbReference type="PROSITE" id="PS51471">
    <property type="entry name" value="FE2OG_OXY"/>
    <property type="match status" value="1"/>
</dbReference>
<dbReference type="SUPFAM" id="SSF51197">
    <property type="entry name" value="Clavaminate synthase-like"/>
    <property type="match status" value="1"/>
</dbReference>
<evidence type="ECO:0000256" key="5">
    <source>
        <dbReference type="ARBA" id="ARBA00023002"/>
    </source>
</evidence>
<dbReference type="GO" id="GO:0005634">
    <property type="term" value="C:nucleus"/>
    <property type="evidence" value="ECO:0007669"/>
    <property type="project" value="UniProtKB-SubCell"/>
</dbReference>
<dbReference type="GO" id="GO:0046872">
    <property type="term" value="F:metal ion binding"/>
    <property type="evidence" value="ECO:0007669"/>
    <property type="project" value="UniProtKB-KW"/>
</dbReference>
<reference evidence="9" key="1">
    <citation type="journal article" date="2020" name="Stud. Mycol.">
        <title>101 Dothideomycetes genomes: a test case for predicting lifestyles and emergence of pathogens.</title>
        <authorList>
            <person name="Haridas S."/>
            <person name="Albert R."/>
            <person name="Binder M."/>
            <person name="Bloem J."/>
            <person name="Labutti K."/>
            <person name="Salamov A."/>
            <person name="Andreopoulos B."/>
            <person name="Baker S."/>
            <person name="Barry K."/>
            <person name="Bills G."/>
            <person name="Bluhm B."/>
            <person name="Cannon C."/>
            <person name="Castanera R."/>
            <person name="Culley D."/>
            <person name="Daum C."/>
            <person name="Ezra D."/>
            <person name="Gonzalez J."/>
            <person name="Henrissat B."/>
            <person name="Kuo A."/>
            <person name="Liang C."/>
            <person name="Lipzen A."/>
            <person name="Lutzoni F."/>
            <person name="Magnuson J."/>
            <person name="Mondo S."/>
            <person name="Nolan M."/>
            <person name="Ohm R."/>
            <person name="Pangilinan J."/>
            <person name="Park H.-J."/>
            <person name="Ramirez L."/>
            <person name="Alfaro M."/>
            <person name="Sun H."/>
            <person name="Tritt A."/>
            <person name="Yoshinaga Y."/>
            <person name="Zwiers L.-H."/>
            <person name="Turgeon B."/>
            <person name="Goodwin S."/>
            <person name="Spatafora J."/>
            <person name="Crous P."/>
            <person name="Grigoriev I."/>
        </authorList>
    </citation>
    <scope>NUCLEOTIDE SEQUENCE</scope>
    <source>
        <strain evidence="9">CBS 121167</strain>
    </source>
</reference>
<evidence type="ECO:0000256" key="7">
    <source>
        <dbReference type="ARBA" id="ARBA00023242"/>
    </source>
</evidence>
<organism evidence="9 10">
    <name type="scientific">Aplosporella prunicola CBS 121167</name>
    <dbReference type="NCBI Taxonomy" id="1176127"/>
    <lineage>
        <taxon>Eukaryota</taxon>
        <taxon>Fungi</taxon>
        <taxon>Dikarya</taxon>
        <taxon>Ascomycota</taxon>
        <taxon>Pezizomycotina</taxon>
        <taxon>Dothideomycetes</taxon>
        <taxon>Dothideomycetes incertae sedis</taxon>
        <taxon>Botryosphaeriales</taxon>
        <taxon>Aplosporellaceae</taxon>
        <taxon>Aplosporella</taxon>
    </lineage>
</organism>
<dbReference type="InterPro" id="IPR005123">
    <property type="entry name" value="Oxoglu/Fe-dep_dioxygenase_dom"/>
</dbReference>